<keyword evidence="1" id="KW-0863">Zinc-finger</keyword>
<evidence type="ECO:0000256" key="2">
    <source>
        <dbReference type="SAM" id="MobiDB-lite"/>
    </source>
</evidence>
<name>A0A2N9FCY3_FAGSY</name>
<dbReference type="CDD" id="cd01650">
    <property type="entry name" value="RT_nLTR_like"/>
    <property type="match status" value="1"/>
</dbReference>
<dbReference type="PANTHER" id="PTHR33116:SF70">
    <property type="entry name" value="NON-LTR RETROELEMENT REVERSE TRANSCRIPTASE-LIKE PROTEIN"/>
    <property type="match status" value="1"/>
</dbReference>
<dbReference type="Pfam" id="PF13966">
    <property type="entry name" value="zf-RVT"/>
    <property type="match status" value="1"/>
</dbReference>
<dbReference type="Pfam" id="PF00078">
    <property type="entry name" value="RVT_1"/>
    <property type="match status" value="1"/>
</dbReference>
<gene>
    <name evidence="6" type="ORF">FSB_LOCUS12870</name>
</gene>
<dbReference type="InterPro" id="IPR025558">
    <property type="entry name" value="DUF4283"/>
</dbReference>
<dbReference type="InterPro" id="IPR026960">
    <property type="entry name" value="RVT-Znf"/>
</dbReference>
<dbReference type="PROSITE" id="PS50158">
    <property type="entry name" value="ZF_CCHC"/>
    <property type="match status" value="1"/>
</dbReference>
<dbReference type="SUPFAM" id="SSF56219">
    <property type="entry name" value="DNase I-like"/>
    <property type="match status" value="1"/>
</dbReference>
<dbReference type="Gene3D" id="3.30.420.10">
    <property type="entry name" value="Ribonuclease H-like superfamily/Ribonuclease H"/>
    <property type="match status" value="1"/>
</dbReference>
<dbReference type="InterPro" id="IPR001878">
    <property type="entry name" value="Znf_CCHC"/>
</dbReference>
<dbReference type="GO" id="GO:0003676">
    <property type="term" value="F:nucleic acid binding"/>
    <property type="evidence" value="ECO:0007669"/>
    <property type="project" value="InterPro"/>
</dbReference>
<accession>A0A2N9FCY3</accession>
<feature type="compositionally biased region" description="Basic and acidic residues" evidence="2">
    <location>
        <begin position="1"/>
        <end position="20"/>
    </location>
</feature>
<dbReference type="Gene3D" id="3.60.10.10">
    <property type="entry name" value="Endonuclease/exonuclease/phosphatase"/>
    <property type="match status" value="1"/>
</dbReference>
<feature type="region of interest" description="Disordered" evidence="2">
    <location>
        <begin position="1"/>
        <end position="72"/>
    </location>
</feature>
<dbReference type="EMBL" id="OIVN01000746">
    <property type="protein sequence ID" value="SPC84988.1"/>
    <property type="molecule type" value="Genomic_DNA"/>
</dbReference>
<feature type="domain" description="Reverse transcriptase" evidence="4">
    <location>
        <begin position="897"/>
        <end position="1158"/>
    </location>
</feature>
<dbReference type="InterPro" id="IPR012337">
    <property type="entry name" value="RNaseH-like_sf"/>
</dbReference>
<dbReference type="InterPro" id="IPR036691">
    <property type="entry name" value="Endo/exonu/phosph_ase_sf"/>
</dbReference>
<dbReference type="InterPro" id="IPR000477">
    <property type="entry name" value="RT_dom"/>
</dbReference>
<keyword evidence="1" id="KW-0479">Metal-binding</keyword>
<evidence type="ECO:0000259" key="4">
    <source>
        <dbReference type="PROSITE" id="PS50878"/>
    </source>
</evidence>
<dbReference type="InterPro" id="IPR002156">
    <property type="entry name" value="RNaseH_domain"/>
</dbReference>
<evidence type="ECO:0000313" key="6">
    <source>
        <dbReference type="EMBL" id="SPC84988.1"/>
    </source>
</evidence>
<organism evidence="6">
    <name type="scientific">Fagus sylvatica</name>
    <name type="common">Beechnut</name>
    <dbReference type="NCBI Taxonomy" id="28930"/>
    <lineage>
        <taxon>Eukaryota</taxon>
        <taxon>Viridiplantae</taxon>
        <taxon>Streptophyta</taxon>
        <taxon>Embryophyta</taxon>
        <taxon>Tracheophyta</taxon>
        <taxon>Spermatophyta</taxon>
        <taxon>Magnoliopsida</taxon>
        <taxon>eudicotyledons</taxon>
        <taxon>Gunneridae</taxon>
        <taxon>Pentapetalae</taxon>
        <taxon>rosids</taxon>
        <taxon>fabids</taxon>
        <taxon>Fagales</taxon>
        <taxon>Fagaceae</taxon>
        <taxon>Fagus</taxon>
    </lineage>
</organism>
<dbReference type="InterPro" id="IPR036397">
    <property type="entry name" value="RNaseH_sf"/>
</dbReference>
<dbReference type="CDD" id="cd06222">
    <property type="entry name" value="RNase_H_like"/>
    <property type="match status" value="1"/>
</dbReference>
<dbReference type="SUPFAM" id="SSF53098">
    <property type="entry name" value="Ribonuclease H-like"/>
    <property type="match status" value="1"/>
</dbReference>
<feature type="domain" description="CCHC-type" evidence="3">
    <location>
        <begin position="267"/>
        <end position="281"/>
    </location>
</feature>
<dbReference type="PROSITE" id="PS50878">
    <property type="entry name" value="RT_POL"/>
    <property type="match status" value="1"/>
</dbReference>
<dbReference type="PROSITE" id="PS50879">
    <property type="entry name" value="RNASE_H_1"/>
    <property type="match status" value="1"/>
</dbReference>
<dbReference type="Pfam" id="PF13456">
    <property type="entry name" value="RVT_3"/>
    <property type="match status" value="1"/>
</dbReference>
<dbReference type="InterPro" id="IPR044730">
    <property type="entry name" value="RNase_H-like_dom_plant"/>
</dbReference>
<protein>
    <submittedName>
        <fullName evidence="6">Uncharacterized protein</fullName>
    </submittedName>
</protein>
<evidence type="ECO:0000259" key="5">
    <source>
        <dbReference type="PROSITE" id="PS50879"/>
    </source>
</evidence>
<dbReference type="InterPro" id="IPR043502">
    <property type="entry name" value="DNA/RNA_pol_sf"/>
</dbReference>
<dbReference type="SUPFAM" id="SSF56672">
    <property type="entry name" value="DNA/RNA polymerases"/>
    <property type="match status" value="1"/>
</dbReference>
<keyword evidence="1" id="KW-0862">Zinc</keyword>
<reference evidence="6" key="1">
    <citation type="submission" date="2018-02" db="EMBL/GenBank/DDBJ databases">
        <authorList>
            <person name="Cohen D.B."/>
            <person name="Kent A.D."/>
        </authorList>
    </citation>
    <scope>NUCLEOTIDE SEQUENCE</scope>
</reference>
<evidence type="ECO:0000256" key="1">
    <source>
        <dbReference type="PROSITE-ProRule" id="PRU00047"/>
    </source>
</evidence>
<feature type="domain" description="RNase H type-1" evidence="5">
    <location>
        <begin position="1573"/>
        <end position="1703"/>
    </location>
</feature>
<sequence length="1737" mass="197455">MEDTDMSDRPKEKDRVRSTDNGEFLGHSFEDDGSSRRNNKKHKETHLISTDGESHESGYPNGNPVPNREPISPVGVRSSISYKDSLIGMIPGAYEHAFFGSSMEEDADLSSDEDNEDEPPGDGEVVIKFSRELKQRIRDPWSSSLIIKVFGRSVGYVFLVNKLKNMWKVAGNFSCVDIGMGFFLIRFDSRSGFKEVLKGGPWFIGEHYLSLRPWVPNFRASKASVSSVAIWVRLPELPVEYYHKDSLLKIVGKLKLAVVYKGIGLLCFHCGRIGHRSEWCPHRIQEDVVIPESSPTAPDLTEEDKSSIFGPWMLLHKLKLHNPKLPNPKVIMTSTRWGTFPLFKEPPSWRIRLGSQAIQIDEDVITLIRKDPLHIWGWYDAEIAQAWFEIAPAALPEDCLDLPRLTDMVWLQEISSFWNFLTDIPRIDGIHCPLWIRCQPLREQRFVQFLEEVYCATLPEFEERKVLLSVPIHFNWVGNRTSLKLAQIAKCIPQFEFGIRCSELKGKGFLEYQFTSKTIRNNLWEMWPEKAWNSLEAEGQLFPINNPSFMSSNEIGVNILTWNCRGVLNPCFRKALLDTLNINSPEILILTETRLGGDRAAELARSLPFDEFLSTNTIGFARGIWILWQKEAVEMDHLCSTEQEIHASVKVRGSNSLWLLFAIYASPRSMIDLGFSDPKFTWSNCHDMNSLIMERLDRVLANPEWRILFPEASVTHLTRTHSDYCPVLLTLCPNIPRILHRPFRFESIWFSHVDFLSVVEKTWATPAINLSFTFAIFAALVSAWNKSKFGNIFHRKKRILARLNGVQCALTSNPLESLYRLEKSLRDDYFIVLKLEEELWALKSRVGWVVEGDRNTKFFHTSTIVRLRNSVREWITDSELIHLHIQQGFVDLFSTFHHHPPSDVKLSLWSLKAFKAPGPDGLHPGFFQKCWPIVGDSVVNEAAFVPGRKSLDNVVIAQELIHSTHRKKGRLGNLILKLDLEKAYDRLEWNFIREVLNFFKFPPPFVDLVLECVTTSSFSILVNGGQLENFKPSRGIRQGDPLSPYLFILCMEYLSLKILEACDNNSWKAIKVSRRGPSISHLFFADDLLLYTEASSSCCLTITRILEDFCLQSSQKINLSKSKVFFSPNVNPTLRHYLCDILGVSSTPNLGKYLGFPLSPNGRNTRDFDFVVEKVQAKLSSWKAKLLSPAGRVILVQSVTSAIPAYYMQNVALPIRICSSLDKLNRDFIWGSTDERKKMHMVSWDKVCRPRDLGGLGLYSAKARNLALLAKLSWRVMEEPDSLWAKTLIAKYCPNGIMDERLRTRRSGSSNWKGLKKGHEVFRKGLRWVVNNGHTVSFWHDLWVGDSPLRSLVHGPLSIWEDTLHVCDVVEGVNMWNLSILSLDIPVCNREAIKAMWICLNSPFADKRVWDTVGGDFKLGKAYSIACNKSSECPSSRPSSWIWKVRTSPRIMFFLWQCYHLSVPVRETLASRGINIPTFCPRCLSPNESLIHMLRDCPNSIAFWNSFRFPSLGFHFYSASLLDWIHSNCTTSSTHDHNIPWQTLFSFEFYYLIGNCSKVKSRTSTPIKWVSPPLGWFKLNTDGSSLGNPGMAGGGEVIRNHIGEWVGGFSRAIGATTSVQAELRALKDGLELAIDLGILNLKIEIDSLVAVELVNSITSPNVFLSANVTDCKSLMESFELCSLKHIFREANGYADLLAKTGCVQSSDFLAFSNAPAHVLEALAFDVSNATRFCLICL</sequence>
<dbReference type="GO" id="GO:0004523">
    <property type="term" value="F:RNA-DNA hybrid ribonuclease activity"/>
    <property type="evidence" value="ECO:0007669"/>
    <property type="project" value="InterPro"/>
</dbReference>
<dbReference type="Pfam" id="PF14111">
    <property type="entry name" value="DUF4283"/>
    <property type="match status" value="1"/>
</dbReference>
<dbReference type="PANTHER" id="PTHR33116">
    <property type="entry name" value="REVERSE TRANSCRIPTASE ZINC-BINDING DOMAIN-CONTAINING PROTEIN-RELATED-RELATED"/>
    <property type="match status" value="1"/>
</dbReference>
<dbReference type="GO" id="GO:0008270">
    <property type="term" value="F:zinc ion binding"/>
    <property type="evidence" value="ECO:0007669"/>
    <property type="project" value="UniProtKB-KW"/>
</dbReference>
<evidence type="ECO:0000259" key="3">
    <source>
        <dbReference type="PROSITE" id="PS50158"/>
    </source>
</evidence>
<proteinExistence type="predicted"/>